<dbReference type="InParanoid" id="H2AVF9"/>
<dbReference type="FunFam" id="1.25.10.10:FF:001255">
    <property type="entry name" value="Exportin 1"/>
    <property type="match status" value="1"/>
</dbReference>
<comment type="subcellular location">
    <subcellularLocation>
        <location evidence="1">Nucleus</location>
    </subcellularLocation>
</comment>
<dbReference type="SMART" id="SM00913">
    <property type="entry name" value="IBN_N"/>
    <property type="match status" value="1"/>
</dbReference>
<dbReference type="Pfam" id="PF08389">
    <property type="entry name" value="Xpo1"/>
    <property type="match status" value="1"/>
</dbReference>
<keyword evidence="10" id="KW-1185">Reference proteome</keyword>
<dbReference type="GeneID" id="13884064"/>
<evidence type="ECO:0000259" key="8">
    <source>
        <dbReference type="PROSITE" id="PS50166"/>
    </source>
</evidence>
<evidence type="ECO:0000313" key="10">
    <source>
        <dbReference type="Proteomes" id="UP000005220"/>
    </source>
</evidence>
<dbReference type="InterPro" id="IPR016024">
    <property type="entry name" value="ARM-type_fold"/>
</dbReference>
<dbReference type="KEGG" id="kaf:KAFR_0E02060"/>
<dbReference type="AlphaFoldDB" id="H2AVF9"/>
<dbReference type="InterPro" id="IPR040485">
    <property type="entry name" value="XPO1_repeat_3"/>
</dbReference>
<dbReference type="Pfam" id="PF18784">
    <property type="entry name" value="CRM1_repeat_2"/>
    <property type="match status" value="1"/>
</dbReference>
<evidence type="ECO:0000256" key="2">
    <source>
        <dbReference type="ARBA" id="ARBA00009466"/>
    </source>
</evidence>
<dbReference type="Pfam" id="PF18777">
    <property type="entry name" value="CRM1_repeat"/>
    <property type="match status" value="1"/>
</dbReference>
<dbReference type="InterPro" id="IPR011989">
    <property type="entry name" value="ARM-like"/>
</dbReference>
<dbReference type="GO" id="GO:0031267">
    <property type="term" value="F:small GTPase binding"/>
    <property type="evidence" value="ECO:0007669"/>
    <property type="project" value="InterPro"/>
</dbReference>
<dbReference type="InterPro" id="IPR014877">
    <property type="entry name" value="XPO1_C_dom"/>
</dbReference>
<proteinExistence type="inferred from homology"/>
<dbReference type="InterPro" id="IPR041123">
    <property type="entry name" value="CRM1_repeat"/>
</dbReference>
<dbReference type="GO" id="GO:0005049">
    <property type="term" value="F:nuclear export signal receptor activity"/>
    <property type="evidence" value="ECO:0007669"/>
    <property type="project" value="InterPro"/>
</dbReference>
<name>H2AVF9_KAZAF</name>
<accession>H2AVF9</accession>
<gene>
    <name evidence="9" type="primary">KAFR0E02060</name>
    <name evidence="9" type="ORF">KAFR_0E02060</name>
</gene>
<dbReference type="GO" id="GO:0006611">
    <property type="term" value="P:protein export from nucleus"/>
    <property type="evidence" value="ECO:0007669"/>
    <property type="project" value="InterPro"/>
</dbReference>
<protein>
    <recommendedName>
        <fullName evidence="7">Exportin-1</fullName>
    </recommendedName>
</protein>
<dbReference type="InterPro" id="IPR013598">
    <property type="entry name" value="Exportin-1/Importin-b-like"/>
</dbReference>
<dbReference type="GO" id="GO:0051170">
    <property type="term" value="P:import into nucleus"/>
    <property type="evidence" value="ECO:0007669"/>
    <property type="project" value="UniProtKB-ARBA"/>
</dbReference>
<dbReference type="STRING" id="1071382.H2AVF9"/>
<dbReference type="GO" id="GO:0000055">
    <property type="term" value="P:ribosomal large subunit export from nucleus"/>
    <property type="evidence" value="ECO:0007669"/>
    <property type="project" value="TreeGrafter"/>
</dbReference>
<dbReference type="OrthoDB" id="27218at2759"/>
<dbReference type="GO" id="GO:0000056">
    <property type="term" value="P:ribosomal small subunit export from nucleus"/>
    <property type="evidence" value="ECO:0007669"/>
    <property type="project" value="TreeGrafter"/>
</dbReference>
<evidence type="ECO:0000256" key="4">
    <source>
        <dbReference type="ARBA" id="ARBA00022816"/>
    </source>
</evidence>
<dbReference type="PANTHER" id="PTHR11223:SF2">
    <property type="entry name" value="EXPORTIN-1"/>
    <property type="match status" value="1"/>
</dbReference>
<evidence type="ECO:0000313" key="9">
    <source>
        <dbReference type="EMBL" id="CCF58359.1"/>
    </source>
</evidence>
<evidence type="ECO:0000256" key="6">
    <source>
        <dbReference type="ARBA" id="ARBA00023242"/>
    </source>
</evidence>
<evidence type="ECO:0000256" key="1">
    <source>
        <dbReference type="ARBA" id="ARBA00004123"/>
    </source>
</evidence>
<dbReference type="InterPro" id="IPR045065">
    <property type="entry name" value="XPO1/5"/>
</dbReference>
<dbReference type="SMART" id="SM01102">
    <property type="entry name" value="CRM1_C"/>
    <property type="match status" value="1"/>
</dbReference>
<dbReference type="eggNOG" id="KOG2020">
    <property type="taxonomic scope" value="Eukaryota"/>
</dbReference>
<comment type="similarity">
    <text evidence="2">Belongs to the exportin family.</text>
</comment>
<organism evidence="9 10">
    <name type="scientific">Kazachstania africana (strain ATCC 22294 / BCRC 22015 / CBS 2517 / CECT 1963 / NBRC 1671 / NRRL Y-8276)</name>
    <name type="common">Yeast</name>
    <name type="synonym">Kluyveromyces africanus</name>
    <dbReference type="NCBI Taxonomy" id="1071382"/>
    <lineage>
        <taxon>Eukaryota</taxon>
        <taxon>Fungi</taxon>
        <taxon>Dikarya</taxon>
        <taxon>Ascomycota</taxon>
        <taxon>Saccharomycotina</taxon>
        <taxon>Saccharomycetes</taxon>
        <taxon>Saccharomycetales</taxon>
        <taxon>Saccharomycetaceae</taxon>
        <taxon>Kazachstania</taxon>
    </lineage>
</organism>
<dbReference type="RefSeq" id="XP_003957494.1">
    <property type="nucleotide sequence ID" value="XM_003957445.1"/>
</dbReference>
<dbReference type="GO" id="GO:0051028">
    <property type="term" value="P:mRNA transport"/>
    <property type="evidence" value="ECO:0007669"/>
    <property type="project" value="UniProtKB-KW"/>
</dbReference>
<dbReference type="InterPro" id="IPR041235">
    <property type="entry name" value="Exp1_repeat_2"/>
</dbReference>
<dbReference type="Pfam" id="PF18787">
    <property type="entry name" value="CRM1_repeat_3"/>
    <property type="match status" value="1"/>
</dbReference>
<dbReference type="GO" id="GO:0005737">
    <property type="term" value="C:cytoplasm"/>
    <property type="evidence" value="ECO:0007669"/>
    <property type="project" value="TreeGrafter"/>
</dbReference>
<dbReference type="PROSITE" id="PS50166">
    <property type="entry name" value="IMPORTIN_B_NT"/>
    <property type="match status" value="1"/>
</dbReference>
<dbReference type="EMBL" id="HE650825">
    <property type="protein sequence ID" value="CCF58359.1"/>
    <property type="molecule type" value="Genomic_DNA"/>
</dbReference>
<dbReference type="Pfam" id="PF08767">
    <property type="entry name" value="CRM1_C"/>
    <property type="match status" value="1"/>
</dbReference>
<dbReference type="GO" id="GO:0005634">
    <property type="term" value="C:nucleus"/>
    <property type="evidence" value="ECO:0007669"/>
    <property type="project" value="UniProtKB-SubCell"/>
</dbReference>
<dbReference type="InterPro" id="IPR001494">
    <property type="entry name" value="Importin-beta_N"/>
</dbReference>
<reference evidence="9 10" key="1">
    <citation type="journal article" date="2011" name="Proc. Natl. Acad. Sci. U.S.A.">
        <title>Evolutionary erosion of yeast sex chromosomes by mating-type switching accidents.</title>
        <authorList>
            <person name="Gordon J.L."/>
            <person name="Armisen D."/>
            <person name="Proux-Wera E."/>
            <person name="Oheigeartaigh S.S."/>
            <person name="Byrne K.P."/>
            <person name="Wolfe K.H."/>
        </authorList>
    </citation>
    <scope>NUCLEOTIDE SEQUENCE [LARGE SCALE GENOMIC DNA]</scope>
    <source>
        <strain evidence="10">ATCC 22294 / BCRC 22015 / CBS 2517 / CECT 1963 / NBRC 1671 / NRRL Y-8276</strain>
    </source>
</reference>
<feature type="domain" description="Importin N-terminal" evidence="8">
    <location>
        <begin position="38"/>
        <end position="104"/>
    </location>
</feature>
<evidence type="ECO:0000256" key="7">
    <source>
        <dbReference type="ARBA" id="ARBA00073514"/>
    </source>
</evidence>
<dbReference type="SUPFAM" id="SSF48371">
    <property type="entry name" value="ARM repeat"/>
    <property type="match status" value="2"/>
</dbReference>
<keyword evidence="3" id="KW-0813">Transport</keyword>
<evidence type="ECO:0000256" key="5">
    <source>
        <dbReference type="ARBA" id="ARBA00022927"/>
    </source>
</evidence>
<keyword evidence="6" id="KW-0539">Nucleus</keyword>
<dbReference type="Gene3D" id="1.25.10.10">
    <property type="entry name" value="Leucine-rich Repeat Variant"/>
    <property type="match status" value="1"/>
</dbReference>
<evidence type="ECO:0000256" key="3">
    <source>
        <dbReference type="ARBA" id="ARBA00022448"/>
    </source>
</evidence>
<dbReference type="Proteomes" id="UP000005220">
    <property type="component" value="Chromosome 5"/>
</dbReference>
<dbReference type="Pfam" id="PF03810">
    <property type="entry name" value="IBN_N"/>
    <property type="match status" value="1"/>
</dbReference>
<dbReference type="HOGENOM" id="CLU_011906_0_0_1"/>
<keyword evidence="4" id="KW-0509">mRNA transport</keyword>
<keyword evidence="5" id="KW-0653">Protein transport</keyword>
<dbReference type="PANTHER" id="PTHR11223">
    <property type="entry name" value="EXPORTIN 1/5"/>
    <property type="match status" value="1"/>
</dbReference>
<sequence length="1085" mass="125618">MNDNTELLVDLFENFDVKLLDDTVHTFYNGSGVQQKRAQRALTQFEENPESWQYADRILQYSSSSFSKFIGLSVLDRMINTKWKLLPVDQRLGVRNFVVGLILSYCQDDIIFKNEKNLINKANLTLVCILKQEWPQNWQEFIPELIASSPASLNICENNLSILKLLSEEVFEYSSGKLTQAKAKFLKDSMTNEFEQIFAFCIQMLQQASSPSLIVMTLETILRYLAWIPATYIFDTNLIDSLENYLSIPETRKLALKCLTEISSLEISQTNDILSKKLALLFELTIQKISESFMSLSTDLKEIYSRASSRDQYFLEDFAIFLTTFLTRHRSHLENHEVFRQALIISHEYLIQLSRIDEKELYKIALEYWHDLVSHLFLEIQQYPVCDENPSLELSFMSMGTGAVNPQFLKRFPLKKHIYEKICSELRVIVVEKMVRPDEVLVVENEEGEFVKETYRESDTIQLYQTAREVLVYLTHLNVNDTQNLIQQKLKLFENKNQCDVNQINPICWAIGSISGTMREETEQYFLLSVLEELMTLSENQGSKENKDVFASNMIYIVGQYPRFLKNRWDFMTSVISKLFEFMRIENEGIQDMACDTFMKIAKRCKYQLVTKQQNEENPLIKGILEQLPTTTSELTPDQAQLLYEACGLIVAEERNEDRRSNLLQDLMQLPNQVWDRTIEQVKAAPTIMCDPVTLKITANIIRTNNAVCTGMKEAFSKQISSIYPDLLNLYKVVSTLINDQIGLMGTISIKTPQVRGFRIIKKEILKLSGTYITGARNLEELTIGLIDPLLNIVLEDYRTNIPEAKDAEVLNCLTTIILKVGHRIPHDILLILQSTFECTLAMINKDFIEFPEHRIQFYKLLRAINDRSFVSFLDLPQDAFKLFFDSICWAFNHNNRDIESNGLQIATDLLRNVTMLQRDSPFALSFYNRYYLAFVSKIFEVMTDPDHKSGFSQQALLLMRLFAMVEENKIPLAIYDERDAPSGTSNRDYLAQYLSNLLCSAFPNITRIQVESFLKALSRQYKNLETFSETLRDFLVQIKEAGGDPTDYLFAEEREEEIKRQKMLKYQVASKVAGLLKPSDMEND</sequence>